<feature type="region of interest" description="Disordered" evidence="1">
    <location>
        <begin position="281"/>
        <end position="320"/>
    </location>
</feature>
<feature type="compositionally biased region" description="Polar residues" evidence="1">
    <location>
        <begin position="189"/>
        <end position="201"/>
    </location>
</feature>
<organism evidence="3 4">
    <name type="scientific">Corynebacterium parakroppenstedtii</name>
    <dbReference type="NCBI Taxonomy" id="2828363"/>
    <lineage>
        <taxon>Bacteria</taxon>
        <taxon>Bacillati</taxon>
        <taxon>Actinomycetota</taxon>
        <taxon>Actinomycetes</taxon>
        <taxon>Mycobacteriales</taxon>
        <taxon>Corynebacteriaceae</taxon>
        <taxon>Corynebacterium</taxon>
    </lineage>
</organism>
<evidence type="ECO:0000256" key="1">
    <source>
        <dbReference type="SAM" id="MobiDB-lite"/>
    </source>
</evidence>
<name>A0ABS9HJ87_9CORY</name>
<dbReference type="Proteomes" id="UP001200604">
    <property type="component" value="Unassembled WGS sequence"/>
</dbReference>
<keyword evidence="2" id="KW-0812">Transmembrane</keyword>
<proteinExistence type="predicted"/>
<reference evidence="3 4" key="1">
    <citation type="submission" date="2022-01" db="EMBL/GenBank/DDBJ databases">
        <title>Identification and Characterization of Corynebacterium sp.</title>
        <authorList>
            <person name="Luo Q."/>
            <person name="Qu P."/>
            <person name="Chen Q."/>
        </authorList>
    </citation>
    <scope>NUCLEOTIDE SEQUENCE [LARGE SCALE GENOMIC DNA]</scope>
    <source>
        <strain evidence="3 4">MC-12</strain>
    </source>
</reference>
<evidence type="ECO:0000313" key="3">
    <source>
        <dbReference type="EMBL" id="MCF6773269.1"/>
    </source>
</evidence>
<sequence>MSDDQPTTDEIQRLTGPGTIISLVLAVGLVVGVIIAARIAYDHAEHQPVTLNTIDAPGASSEECSSLIDNLPNHLGSYDRVSLSDPAPDGAAVWIDGDNRITLRCGVQPPDSYTALSTTEEHGKDESGGQSEGIRWLGIADARGGDKPVTDSVTWYTLGRAQEVAVTGPEDVADDLSDLSGALHHNPVSDASATAHPTQTPLSTLPVTDEAARGKQCRSVLDTLPGHFGALQRTTKDALGNDLPDGMAAWTAPRRDPVVVRCGVQQPESYHPGAQLQQINDVPWFNDGTPGNQPEAEDSSGDSAESSTQNAPENTSTSATDNTWYALGYSDIVALSMPASSGNSVITTLSNAISKNMEKSGD</sequence>
<gene>
    <name evidence="3" type="ORF">L3H44_02425</name>
</gene>
<keyword evidence="4" id="KW-1185">Reference proteome</keyword>
<evidence type="ECO:0000313" key="4">
    <source>
        <dbReference type="Proteomes" id="UP001200604"/>
    </source>
</evidence>
<feature type="compositionally biased region" description="Polar residues" evidence="1">
    <location>
        <begin position="308"/>
        <end position="320"/>
    </location>
</feature>
<evidence type="ECO:0000256" key="2">
    <source>
        <dbReference type="SAM" id="Phobius"/>
    </source>
</evidence>
<protein>
    <submittedName>
        <fullName evidence="3">DUF3515 domain-containing protein</fullName>
    </submittedName>
</protein>
<dbReference type="EMBL" id="JAKJKU010000001">
    <property type="protein sequence ID" value="MCF6773269.1"/>
    <property type="molecule type" value="Genomic_DNA"/>
</dbReference>
<dbReference type="GeneID" id="92726091"/>
<dbReference type="Pfam" id="PF12028">
    <property type="entry name" value="DUF3515"/>
    <property type="match status" value="2"/>
</dbReference>
<comment type="caution">
    <text evidence="3">The sequence shown here is derived from an EMBL/GenBank/DDBJ whole genome shotgun (WGS) entry which is preliminary data.</text>
</comment>
<feature type="region of interest" description="Disordered" evidence="1">
    <location>
        <begin position="172"/>
        <end position="201"/>
    </location>
</feature>
<dbReference type="InterPro" id="IPR021903">
    <property type="entry name" value="DUF3515"/>
</dbReference>
<dbReference type="RefSeq" id="WP_046202476.1">
    <property type="nucleotide sequence ID" value="NZ_JAFFSY010000001.1"/>
</dbReference>
<keyword evidence="2" id="KW-1133">Transmembrane helix</keyword>
<accession>A0ABS9HJ87</accession>
<keyword evidence="2" id="KW-0472">Membrane</keyword>
<feature type="transmembrane region" description="Helical" evidence="2">
    <location>
        <begin position="20"/>
        <end position="41"/>
    </location>
</feature>